<gene>
    <name evidence="2" type="ORF">EV132_11459</name>
</gene>
<evidence type="ECO:0000313" key="2">
    <source>
        <dbReference type="EMBL" id="TCU12858.1"/>
    </source>
</evidence>
<dbReference type="EMBL" id="SMBH01000014">
    <property type="protein sequence ID" value="TCU12858.1"/>
    <property type="molecule type" value="Genomic_DNA"/>
</dbReference>
<keyword evidence="1" id="KW-1133">Transmembrane helix</keyword>
<name>A0A4R3PW78_RHISU</name>
<organism evidence="2 3">
    <name type="scientific">Rhizobium sullae</name>
    <name type="common">Rhizobium hedysari</name>
    <dbReference type="NCBI Taxonomy" id="50338"/>
    <lineage>
        <taxon>Bacteria</taxon>
        <taxon>Pseudomonadati</taxon>
        <taxon>Pseudomonadota</taxon>
        <taxon>Alphaproteobacteria</taxon>
        <taxon>Hyphomicrobiales</taxon>
        <taxon>Rhizobiaceae</taxon>
        <taxon>Rhizobium/Agrobacterium group</taxon>
        <taxon>Rhizobium</taxon>
    </lineage>
</organism>
<reference evidence="2 3" key="1">
    <citation type="submission" date="2019-03" db="EMBL/GenBank/DDBJ databases">
        <title>Genomic Encyclopedia of Type Strains, Phase IV (KMG-V): Genome sequencing to study the core and pangenomes of soil and plant-associated prokaryotes.</title>
        <authorList>
            <person name="Whitman W."/>
        </authorList>
    </citation>
    <scope>NUCLEOTIDE SEQUENCE [LARGE SCALE GENOMIC DNA]</scope>
    <source>
        <strain evidence="2 3">Hc14</strain>
    </source>
</reference>
<sequence length="86" mass="9592">MADNENRKDPATWRIVSAALLDFFTAFFVVGYIVGWLTGSNTPEGGGFQLSGWAALLAFALIVAYFIVFDRFLNGTIWKRILSAKR</sequence>
<evidence type="ECO:0008006" key="4">
    <source>
        <dbReference type="Google" id="ProtNLM"/>
    </source>
</evidence>
<dbReference type="Proteomes" id="UP000294576">
    <property type="component" value="Unassembled WGS sequence"/>
</dbReference>
<protein>
    <recommendedName>
        <fullName evidence="4">RDD family protein</fullName>
    </recommendedName>
</protein>
<accession>A0A4R3PW78</accession>
<keyword evidence="1" id="KW-0472">Membrane</keyword>
<comment type="caution">
    <text evidence="2">The sequence shown here is derived from an EMBL/GenBank/DDBJ whole genome shotgun (WGS) entry which is preliminary data.</text>
</comment>
<keyword evidence="1" id="KW-0812">Transmembrane</keyword>
<feature type="transmembrane region" description="Helical" evidence="1">
    <location>
        <begin position="12"/>
        <end position="33"/>
    </location>
</feature>
<dbReference type="RefSeq" id="WP_132566548.1">
    <property type="nucleotide sequence ID" value="NZ_SMBH01000014.1"/>
</dbReference>
<evidence type="ECO:0000256" key="1">
    <source>
        <dbReference type="SAM" id="Phobius"/>
    </source>
</evidence>
<evidence type="ECO:0000313" key="3">
    <source>
        <dbReference type="Proteomes" id="UP000294576"/>
    </source>
</evidence>
<dbReference type="AlphaFoldDB" id="A0A4R3PW78"/>
<proteinExistence type="predicted"/>
<feature type="transmembrane region" description="Helical" evidence="1">
    <location>
        <begin position="53"/>
        <end position="73"/>
    </location>
</feature>